<evidence type="ECO:0008006" key="4">
    <source>
        <dbReference type="Google" id="ProtNLM"/>
    </source>
</evidence>
<accession>A0A518K3C2</accession>
<dbReference type="Proteomes" id="UP000316426">
    <property type="component" value="Chromosome"/>
</dbReference>
<dbReference type="RefSeq" id="WP_145106646.1">
    <property type="nucleotide sequence ID" value="NZ_CP036349.1"/>
</dbReference>
<sequence length="245" mass="28079">MSTTATIPHPPIATRAEWLASRRELLEAEKALTAQYDRVNAQRRRLPMVKIEKDYRFDGPEGEATLLDLLAGRRQLIIYHFMFDPEWEKGCPGCTGFVNGLGDLSMLAKRDTTMALVSRAPLAKLEAYRDLNGWTLPWYSSFGSPFNYEFHVSLDRTVVPLEYNYRSEKELDSRKGEEPWFMQGESHGLSVFFDLDGEVYHTNSTYARGVEGLTDSYRLLDQTPYGRQEDFEDSPAGWPQKPTYG</sequence>
<reference evidence="2 3" key="1">
    <citation type="submission" date="2019-02" db="EMBL/GenBank/DDBJ databases">
        <title>Deep-cultivation of Planctomycetes and their phenomic and genomic characterization uncovers novel biology.</title>
        <authorList>
            <person name="Wiegand S."/>
            <person name="Jogler M."/>
            <person name="Boedeker C."/>
            <person name="Pinto D."/>
            <person name="Vollmers J."/>
            <person name="Rivas-Marin E."/>
            <person name="Kohn T."/>
            <person name="Peeters S.H."/>
            <person name="Heuer A."/>
            <person name="Rast P."/>
            <person name="Oberbeckmann S."/>
            <person name="Bunk B."/>
            <person name="Jeske O."/>
            <person name="Meyerdierks A."/>
            <person name="Storesund J.E."/>
            <person name="Kallscheuer N."/>
            <person name="Luecker S."/>
            <person name="Lage O.M."/>
            <person name="Pohl T."/>
            <person name="Merkel B.J."/>
            <person name="Hornburger P."/>
            <person name="Mueller R.-W."/>
            <person name="Bruemmer F."/>
            <person name="Labrenz M."/>
            <person name="Spormann A.M."/>
            <person name="Op den Camp H."/>
            <person name="Overmann J."/>
            <person name="Amann R."/>
            <person name="Jetten M.S.M."/>
            <person name="Mascher T."/>
            <person name="Medema M.H."/>
            <person name="Devos D.P."/>
            <person name="Kaster A.-K."/>
            <person name="Ovreas L."/>
            <person name="Rohde M."/>
            <person name="Galperin M.Y."/>
            <person name="Jogler C."/>
        </authorList>
    </citation>
    <scope>NUCLEOTIDE SEQUENCE [LARGE SCALE GENOMIC DNA]</scope>
    <source>
        <strain evidence="2 3">Spa11</strain>
    </source>
</reference>
<organism evidence="2 3">
    <name type="scientific">Botrimarina mediterranea</name>
    <dbReference type="NCBI Taxonomy" id="2528022"/>
    <lineage>
        <taxon>Bacteria</taxon>
        <taxon>Pseudomonadati</taxon>
        <taxon>Planctomycetota</taxon>
        <taxon>Planctomycetia</taxon>
        <taxon>Pirellulales</taxon>
        <taxon>Lacipirellulaceae</taxon>
        <taxon>Botrimarina</taxon>
    </lineage>
</organism>
<evidence type="ECO:0000256" key="1">
    <source>
        <dbReference type="SAM" id="MobiDB-lite"/>
    </source>
</evidence>
<gene>
    <name evidence="2" type="ORF">Spa11_04780</name>
</gene>
<dbReference type="Pfam" id="PF05988">
    <property type="entry name" value="DUF899"/>
    <property type="match status" value="1"/>
</dbReference>
<keyword evidence="3" id="KW-1185">Reference proteome</keyword>
<dbReference type="KEGG" id="bmei:Spa11_04780"/>
<evidence type="ECO:0000313" key="2">
    <source>
        <dbReference type="EMBL" id="QDV72304.1"/>
    </source>
</evidence>
<dbReference type="InterPro" id="IPR010296">
    <property type="entry name" value="DUF899_thioredox"/>
</dbReference>
<dbReference type="AlphaFoldDB" id="A0A518K3C2"/>
<name>A0A518K3C2_9BACT</name>
<feature type="region of interest" description="Disordered" evidence="1">
    <location>
        <begin position="225"/>
        <end position="245"/>
    </location>
</feature>
<proteinExistence type="predicted"/>
<evidence type="ECO:0000313" key="3">
    <source>
        <dbReference type="Proteomes" id="UP000316426"/>
    </source>
</evidence>
<protein>
    <recommendedName>
        <fullName evidence="4">Thioredoxin domain-containing protein</fullName>
    </recommendedName>
</protein>
<dbReference type="EMBL" id="CP036349">
    <property type="protein sequence ID" value="QDV72304.1"/>
    <property type="molecule type" value="Genomic_DNA"/>
</dbReference>